<comment type="caution">
    <text evidence="1">The sequence shown here is derived from an EMBL/GenBank/DDBJ whole genome shotgun (WGS) entry which is preliminary data.</text>
</comment>
<reference evidence="1" key="1">
    <citation type="journal article" date="2014" name="Front. Microbiol.">
        <title>High frequency of phylogenetically diverse reductive dehalogenase-homologous genes in deep subseafloor sedimentary metagenomes.</title>
        <authorList>
            <person name="Kawai M."/>
            <person name="Futagami T."/>
            <person name="Toyoda A."/>
            <person name="Takaki Y."/>
            <person name="Nishi S."/>
            <person name="Hori S."/>
            <person name="Arai W."/>
            <person name="Tsubouchi T."/>
            <person name="Morono Y."/>
            <person name="Uchiyama I."/>
            <person name="Ito T."/>
            <person name="Fujiyama A."/>
            <person name="Inagaki F."/>
            <person name="Takami H."/>
        </authorList>
    </citation>
    <scope>NUCLEOTIDE SEQUENCE</scope>
    <source>
        <strain evidence="1">Expedition CK06-06</strain>
    </source>
</reference>
<evidence type="ECO:0000313" key="1">
    <source>
        <dbReference type="EMBL" id="GAH70239.1"/>
    </source>
</evidence>
<sequence>VWGARITFGKESIVINAKTLDDSTIDQAGDKIMRVVHEKAKNAGWVFGRS</sequence>
<dbReference type="AlphaFoldDB" id="X1IVV7"/>
<proteinExistence type="predicted"/>
<protein>
    <submittedName>
        <fullName evidence="1">Uncharacterized protein</fullName>
    </submittedName>
</protein>
<name>X1IVV7_9ZZZZ</name>
<gene>
    <name evidence="1" type="ORF">S03H2_54878</name>
</gene>
<organism evidence="1">
    <name type="scientific">marine sediment metagenome</name>
    <dbReference type="NCBI Taxonomy" id="412755"/>
    <lineage>
        <taxon>unclassified sequences</taxon>
        <taxon>metagenomes</taxon>
        <taxon>ecological metagenomes</taxon>
    </lineage>
</organism>
<dbReference type="EMBL" id="BARU01035019">
    <property type="protein sequence ID" value="GAH70239.1"/>
    <property type="molecule type" value="Genomic_DNA"/>
</dbReference>
<feature type="non-terminal residue" evidence="1">
    <location>
        <position position="1"/>
    </location>
</feature>
<accession>X1IVV7</accession>